<evidence type="ECO:0000259" key="1">
    <source>
        <dbReference type="Pfam" id="PF12319"/>
    </source>
</evidence>
<protein>
    <recommendedName>
        <fullName evidence="1">Tryptophan/threonine-rich plasmodium antigen C-terminal domain-containing protein</fullName>
    </recommendedName>
</protein>
<dbReference type="Proteomes" id="UP000054561">
    <property type="component" value="Unassembled WGS sequence"/>
</dbReference>
<dbReference type="OrthoDB" id="379649at2759"/>
<proteinExistence type="predicted"/>
<keyword evidence="3" id="KW-1185">Reference proteome</keyword>
<dbReference type="RefSeq" id="XP_012334523.1">
    <property type="nucleotide sequence ID" value="XM_012479100.1"/>
</dbReference>
<dbReference type="VEuPathDB" id="PlasmoDB:AK88_01465"/>
<dbReference type="InterPro" id="IPR022089">
    <property type="entry name" value="Plasmodium-antigen_C"/>
</dbReference>
<dbReference type="EMBL" id="KQ001657">
    <property type="protein sequence ID" value="KJP88775.1"/>
    <property type="molecule type" value="Genomic_DNA"/>
</dbReference>
<dbReference type="GeneID" id="24266779"/>
<reference evidence="2 3" key="1">
    <citation type="submission" date="2014-03" db="EMBL/GenBank/DDBJ databases">
        <title>The Genome Sequence of Plasmodium fragile nilgiri.</title>
        <authorList>
            <consortium name="The Broad Institute Genomics Platform"/>
            <consortium name="The Broad Institute Genome Sequencing Center for Infectious Disease"/>
            <person name="Neafsey D."/>
            <person name="Duraisingh M."/>
            <person name="Young S.K."/>
            <person name="Zeng Q."/>
            <person name="Gargeya S."/>
            <person name="Abouelleil A."/>
            <person name="Alvarado L."/>
            <person name="Chapman S.B."/>
            <person name="Gainer-Dewar J."/>
            <person name="Goldberg J."/>
            <person name="Griggs A."/>
            <person name="Gujja S."/>
            <person name="Hansen M."/>
            <person name="Howarth C."/>
            <person name="Imamovic A."/>
            <person name="Larimer J."/>
            <person name="Pearson M."/>
            <person name="Poon T.W."/>
            <person name="Priest M."/>
            <person name="Roberts A."/>
            <person name="Saif S."/>
            <person name="Shea T."/>
            <person name="Sykes S."/>
            <person name="Wortman J."/>
            <person name="Nusbaum C."/>
            <person name="Birren B."/>
        </authorList>
    </citation>
    <scope>NUCLEOTIDE SEQUENCE [LARGE SCALE GENOMIC DNA]</scope>
    <source>
        <strain evidence="3">nilgiri</strain>
    </source>
</reference>
<accession>A0A0D9QNV9</accession>
<dbReference type="AlphaFoldDB" id="A0A0D9QNV9"/>
<organism evidence="2 3">
    <name type="scientific">Plasmodium fragile</name>
    <dbReference type="NCBI Taxonomy" id="5857"/>
    <lineage>
        <taxon>Eukaryota</taxon>
        <taxon>Sar</taxon>
        <taxon>Alveolata</taxon>
        <taxon>Apicomplexa</taxon>
        <taxon>Aconoidasida</taxon>
        <taxon>Haemosporida</taxon>
        <taxon>Plasmodiidae</taxon>
        <taxon>Plasmodium</taxon>
        <taxon>Plasmodium (Plasmodium)</taxon>
    </lineage>
</organism>
<dbReference type="Pfam" id="PF12319">
    <property type="entry name" value="TryThrA_C"/>
    <property type="match status" value="1"/>
</dbReference>
<feature type="domain" description="Tryptophan/threonine-rich plasmodium antigen C-terminal" evidence="1">
    <location>
        <begin position="88"/>
        <end position="301"/>
    </location>
</feature>
<name>A0A0D9QNV9_PLAFR</name>
<dbReference type="OMA" id="WMMRLES"/>
<sequence length="309" mass="38072">MKGPAHQQKFSPSKKTQNRNSKLSKMTAIFRVSPLFIILFALFSVIILNPSHAANTEAGRIMCYHPNNLMEFWNDNIDESEQLKKCTWDNWMMRLESEWENFNTSMKSKKNVWLQETEKEWAEWIKQMENKWMNCNENINDEYKDYLISKSTTWTAEQWEEWIKTKGSNFMKTDFEKWIKAKGTSLDLLQLTDWVQWKNEKIMAWLTNEWKTEEDNYWSHWENSTWLKWLHFTEKKHWLKWKERNHREGEQWSTWLSIKENVYIFNELNNWSMWKNEKQEFFNTWMNNIIKKWINEEKWNNLVNTENDS</sequence>
<evidence type="ECO:0000313" key="3">
    <source>
        <dbReference type="Proteomes" id="UP000054561"/>
    </source>
</evidence>
<gene>
    <name evidence="2" type="ORF">AK88_01465</name>
</gene>
<evidence type="ECO:0000313" key="2">
    <source>
        <dbReference type="EMBL" id="KJP88775.1"/>
    </source>
</evidence>